<dbReference type="Pfam" id="PF02518">
    <property type="entry name" value="HATPase_c"/>
    <property type="match status" value="1"/>
</dbReference>
<keyword evidence="4" id="KW-1003">Cell membrane</keyword>
<dbReference type="Pfam" id="PF01627">
    <property type="entry name" value="Hpt"/>
    <property type="match status" value="1"/>
</dbReference>
<comment type="caution">
    <text evidence="19">The sequence shown here is derived from an EMBL/GenBank/DDBJ whole genome shotgun (WGS) entry which is preliminary data.</text>
</comment>
<dbReference type="SMART" id="SM00388">
    <property type="entry name" value="HisKA"/>
    <property type="match status" value="1"/>
</dbReference>
<evidence type="ECO:0000259" key="17">
    <source>
        <dbReference type="PROSITE" id="PS50110"/>
    </source>
</evidence>
<evidence type="ECO:0000256" key="8">
    <source>
        <dbReference type="ARBA" id="ARBA00022801"/>
    </source>
</evidence>
<name>A0A9X0R6J2_VIBME</name>
<dbReference type="SUPFAM" id="SSF47226">
    <property type="entry name" value="Histidine-containing phosphotransfer domain, HPT domain"/>
    <property type="match status" value="1"/>
</dbReference>
<keyword evidence="11" id="KW-0902">Two-component regulatory system</keyword>
<evidence type="ECO:0000313" key="20">
    <source>
        <dbReference type="Proteomes" id="UP000615796"/>
    </source>
</evidence>
<evidence type="ECO:0000259" key="18">
    <source>
        <dbReference type="PROSITE" id="PS50894"/>
    </source>
</evidence>
<dbReference type="GO" id="GO:0005524">
    <property type="term" value="F:ATP binding"/>
    <property type="evidence" value="ECO:0007669"/>
    <property type="project" value="UniProtKB-KW"/>
</dbReference>
<protein>
    <recommendedName>
        <fullName evidence="3">histidine kinase</fullName>
        <ecNumber evidence="3">2.7.13.3</ecNumber>
    </recommendedName>
</protein>
<proteinExistence type="predicted"/>
<dbReference type="Gene3D" id="3.40.190.10">
    <property type="entry name" value="Periplasmic binding protein-like II"/>
    <property type="match status" value="4"/>
</dbReference>
<evidence type="ECO:0000256" key="4">
    <source>
        <dbReference type="ARBA" id="ARBA00022475"/>
    </source>
</evidence>
<dbReference type="InterPro" id="IPR003594">
    <property type="entry name" value="HATPase_dom"/>
</dbReference>
<dbReference type="InterPro" id="IPR036890">
    <property type="entry name" value="HATPase_C_sf"/>
</dbReference>
<keyword evidence="7" id="KW-0547">Nucleotide-binding</keyword>
<dbReference type="PANTHER" id="PTHR45339">
    <property type="entry name" value="HYBRID SIGNAL TRANSDUCTION HISTIDINE KINASE J"/>
    <property type="match status" value="1"/>
</dbReference>
<evidence type="ECO:0000256" key="7">
    <source>
        <dbReference type="ARBA" id="ARBA00022741"/>
    </source>
</evidence>
<evidence type="ECO:0000256" key="12">
    <source>
        <dbReference type="ARBA" id="ARBA00023136"/>
    </source>
</evidence>
<dbReference type="InterPro" id="IPR036641">
    <property type="entry name" value="HPT_dom_sf"/>
</dbReference>
<feature type="domain" description="Response regulatory" evidence="17">
    <location>
        <begin position="942"/>
        <end position="1060"/>
    </location>
</feature>
<evidence type="ECO:0000256" key="5">
    <source>
        <dbReference type="ARBA" id="ARBA00022553"/>
    </source>
</evidence>
<dbReference type="SUPFAM" id="SSF47384">
    <property type="entry name" value="Homodimeric domain of signal transducing histidine kinase"/>
    <property type="match status" value="1"/>
</dbReference>
<organism evidence="19 20">
    <name type="scientific">Vibrio metschnikovii</name>
    <dbReference type="NCBI Taxonomy" id="28172"/>
    <lineage>
        <taxon>Bacteria</taxon>
        <taxon>Pseudomonadati</taxon>
        <taxon>Pseudomonadota</taxon>
        <taxon>Gammaproteobacteria</taxon>
        <taxon>Vibrionales</taxon>
        <taxon>Vibrionaceae</taxon>
        <taxon>Vibrio</taxon>
    </lineage>
</organism>
<feature type="modified residue" description="4-aspartylphosphate" evidence="14">
    <location>
        <position position="992"/>
    </location>
</feature>
<dbReference type="InterPro" id="IPR001789">
    <property type="entry name" value="Sig_transdc_resp-reg_receiver"/>
</dbReference>
<dbReference type="SUPFAM" id="SSF53850">
    <property type="entry name" value="Periplasmic binding protein-like II"/>
    <property type="match status" value="2"/>
</dbReference>
<evidence type="ECO:0000256" key="6">
    <source>
        <dbReference type="ARBA" id="ARBA00022692"/>
    </source>
</evidence>
<feature type="modified residue" description="Phosphohistidine" evidence="13">
    <location>
        <position position="1121"/>
    </location>
</feature>
<dbReference type="CDD" id="cd17546">
    <property type="entry name" value="REC_hyHK_CKI1_RcsC-like"/>
    <property type="match status" value="1"/>
</dbReference>
<dbReference type="Proteomes" id="UP000615796">
    <property type="component" value="Unassembled WGS sequence"/>
</dbReference>
<evidence type="ECO:0000256" key="14">
    <source>
        <dbReference type="PROSITE-ProRule" id="PRU00169"/>
    </source>
</evidence>
<dbReference type="SUPFAM" id="SSF52172">
    <property type="entry name" value="CheY-like"/>
    <property type="match status" value="1"/>
</dbReference>
<dbReference type="PRINTS" id="PR00344">
    <property type="entry name" value="BCTRLSENSOR"/>
</dbReference>
<dbReference type="InterPro" id="IPR004358">
    <property type="entry name" value="Sig_transdc_His_kin-like_C"/>
</dbReference>
<dbReference type="InterPro" id="IPR001638">
    <property type="entry name" value="Solute-binding_3/MltF_N"/>
</dbReference>
<feature type="domain" description="Histidine kinase" evidence="16">
    <location>
        <begin position="697"/>
        <end position="917"/>
    </location>
</feature>
<keyword evidence="10 15" id="KW-1133">Transmembrane helix</keyword>
<dbReference type="Gene3D" id="1.20.120.160">
    <property type="entry name" value="HPT domain"/>
    <property type="match status" value="1"/>
</dbReference>
<dbReference type="AlphaFoldDB" id="A0A9X0R6J2"/>
<evidence type="ECO:0000256" key="3">
    <source>
        <dbReference type="ARBA" id="ARBA00012438"/>
    </source>
</evidence>
<accession>A0A9X0R6J2</accession>
<dbReference type="InterPro" id="IPR036097">
    <property type="entry name" value="HisK_dim/P_sf"/>
</dbReference>
<dbReference type="InterPro" id="IPR005467">
    <property type="entry name" value="His_kinase_dom"/>
</dbReference>
<keyword evidence="5 14" id="KW-0597">Phosphoprotein</keyword>
<dbReference type="GO" id="GO:0016787">
    <property type="term" value="F:hydrolase activity"/>
    <property type="evidence" value="ECO:0007669"/>
    <property type="project" value="UniProtKB-KW"/>
</dbReference>
<dbReference type="EC" id="2.7.13.3" evidence="3"/>
<evidence type="ECO:0000256" key="1">
    <source>
        <dbReference type="ARBA" id="ARBA00000085"/>
    </source>
</evidence>
<dbReference type="EMBL" id="JACRUP010000002">
    <property type="protein sequence ID" value="MBC5850464.1"/>
    <property type="molecule type" value="Genomic_DNA"/>
</dbReference>
<keyword evidence="9" id="KW-0067">ATP-binding</keyword>
<dbReference type="PANTHER" id="PTHR45339:SF1">
    <property type="entry name" value="HYBRID SIGNAL TRANSDUCTION HISTIDINE KINASE J"/>
    <property type="match status" value="1"/>
</dbReference>
<reference evidence="19" key="1">
    <citation type="submission" date="2020-08" db="EMBL/GenBank/DDBJ databases">
        <title>Genome Sequencing and Pan-Genome Analysis of Migratory bird Vibrio Strains, Inner Mongolia.</title>
        <authorList>
            <person name="Zheng L."/>
        </authorList>
    </citation>
    <scope>NUCLEOTIDE SEQUENCE</scope>
    <source>
        <strain evidence="19">M13F</strain>
    </source>
</reference>
<dbReference type="InterPro" id="IPR008207">
    <property type="entry name" value="Sig_transdc_His_kin_Hpt_dom"/>
</dbReference>
<dbReference type="PROSITE" id="PS50110">
    <property type="entry name" value="RESPONSE_REGULATORY"/>
    <property type="match status" value="1"/>
</dbReference>
<dbReference type="SUPFAM" id="SSF55874">
    <property type="entry name" value="ATPase domain of HSP90 chaperone/DNA topoisomerase II/histidine kinase"/>
    <property type="match status" value="1"/>
</dbReference>
<keyword evidence="6 15" id="KW-0812">Transmembrane</keyword>
<dbReference type="Gene3D" id="3.30.565.10">
    <property type="entry name" value="Histidine kinase-like ATPase, C-terminal domain"/>
    <property type="match status" value="1"/>
</dbReference>
<dbReference type="InterPro" id="IPR003661">
    <property type="entry name" value="HisK_dim/P_dom"/>
</dbReference>
<dbReference type="GO" id="GO:0005886">
    <property type="term" value="C:plasma membrane"/>
    <property type="evidence" value="ECO:0007669"/>
    <property type="project" value="UniProtKB-SubCell"/>
</dbReference>
<dbReference type="GO" id="GO:0000155">
    <property type="term" value="F:phosphorelay sensor kinase activity"/>
    <property type="evidence" value="ECO:0007669"/>
    <property type="project" value="InterPro"/>
</dbReference>
<evidence type="ECO:0000256" key="15">
    <source>
        <dbReference type="SAM" id="Phobius"/>
    </source>
</evidence>
<dbReference type="Pfam" id="PF00072">
    <property type="entry name" value="Response_reg"/>
    <property type="match status" value="1"/>
</dbReference>
<dbReference type="SMART" id="SM00062">
    <property type="entry name" value="PBPb"/>
    <property type="match status" value="2"/>
</dbReference>
<dbReference type="CDD" id="cd16922">
    <property type="entry name" value="HATPase_EvgS-ArcB-TorS-like"/>
    <property type="match status" value="1"/>
</dbReference>
<dbReference type="RefSeq" id="WP_187025552.1">
    <property type="nucleotide sequence ID" value="NZ_JACRUP010000002.1"/>
</dbReference>
<gene>
    <name evidence="19" type="ORF">H8Q88_05770</name>
</gene>
<evidence type="ECO:0000256" key="10">
    <source>
        <dbReference type="ARBA" id="ARBA00022989"/>
    </source>
</evidence>
<comment type="catalytic activity">
    <reaction evidence="1">
        <text>ATP + protein L-histidine = ADP + protein N-phospho-L-histidine.</text>
        <dbReference type="EC" id="2.7.13.3"/>
    </reaction>
</comment>
<evidence type="ECO:0000256" key="9">
    <source>
        <dbReference type="ARBA" id="ARBA00022840"/>
    </source>
</evidence>
<feature type="domain" description="HPt" evidence="18">
    <location>
        <begin position="1082"/>
        <end position="1180"/>
    </location>
</feature>
<keyword evidence="8" id="KW-0378">Hydrolase</keyword>
<dbReference type="Pfam" id="PF00497">
    <property type="entry name" value="SBP_bac_3"/>
    <property type="match status" value="2"/>
</dbReference>
<dbReference type="PROSITE" id="PS50109">
    <property type="entry name" value="HIS_KIN"/>
    <property type="match status" value="1"/>
</dbReference>
<dbReference type="Gene3D" id="3.30.450.20">
    <property type="entry name" value="PAS domain"/>
    <property type="match status" value="1"/>
</dbReference>
<keyword evidence="20" id="KW-1185">Reference proteome</keyword>
<dbReference type="SMART" id="SM00387">
    <property type="entry name" value="HATPase_c"/>
    <property type="match status" value="1"/>
</dbReference>
<evidence type="ECO:0000256" key="2">
    <source>
        <dbReference type="ARBA" id="ARBA00004651"/>
    </source>
</evidence>
<dbReference type="Gene3D" id="1.10.287.130">
    <property type="match status" value="1"/>
</dbReference>
<dbReference type="InterPro" id="IPR011006">
    <property type="entry name" value="CheY-like_superfamily"/>
</dbReference>
<sequence>MKFILFFLWSLLMVFSLKTNGKVIQPNKLEVSEIKVFLTQEEKKYLSFKNKLRVGVNHSSFIPFDIIEEGYESTIYSGISSEILSIISDVLDVDVEFYFFNNRNEAITAVLRDEIDLITSSNAYELQYGLILSKIYFYDRPIIFRSAKVDEIKKVSVAYEYLDDEYLSELFPHLDFLFYPSREEAIAAAVFGETDAVINDLLSLNHSYNHRYIGDLKYQEVIEDISSKGFAFSFNSENIILRDIFNKVINEIDSNTLQLIVHRWNGGSIIPPTLQQLTYVKNNLLDKFIKKEVSVAVMLHQAPFSYLDEFDNPQGVLIELLNLFNIYSGVKIKLTIVKDLDEAFFLLKGGHVDLVAINESQPRREEFLVSDIIFHNPFVYITNKNVNLHDIETIIVTNNSVISDVIDLSKYKKTQADGYLKTLSKVVLDQKSAAIMPISIANFYINQYFFEHLEVNGSNYSLPNANVTFAAMKGNSNLIDFINGLLRVIPKGQVETISSMWRKYSVVTNNTWKDYKYTVYTLSVSISIILLLVTIYIIFARRAIKVERSLKNQNSEQLNFLQDIIDSIPHPVYYISENFKIEMSNEAFKSIFYYRNGRYYEVLKKLGYHQLSRLIKRHKTIIKFKKSDITDYTLYIDNKKYVIYHWLRPYSNINGYTSGVIGGWLDVSERAKLLEEIEDAKIEAESANSAKSLFLATMSHEIRTPMNVIIGALDLVINHNYSMDEKNKHLSMAYSSAKDLLSLIGDILDISKIEAGELIITPRNSNLKNTIDSIFNMFYGLAKQKNILLIKTYDNNINSSLMFDDLRLKQILLNILSNAVKFTDEGSINLKVISLGVIDNHQEIKIVIKDTGIGIEKEEIKKLFKSFSQASSSYNRGGTGLGLMISKKLCELMSGEMELNSQVDLGTIISMRFKFPIIDNEKFLNQDLNEESNEYINFLKKKILLVDDHPSNRIILAKQIERLGHEVLTASDGYDALTIIDKNIDIDIVITDCHMPKMDGYDLTKNIRSKYFNRKDLIILGLTANAQSNIKEKCILVGMDDCLFKPLDFDELDKKFRGFFLKKPNIVKENEKIINEEVLTYLINAGVDLKSVFDEFVQATLFDLDKLSTLNNLDEIMEIIHRIKSASSILGFKEITKTCLSIESRYSIENSDINTLNLFVDEIIIEMEKFLIKNITSGKD</sequence>
<dbReference type="Pfam" id="PF00512">
    <property type="entry name" value="HisKA"/>
    <property type="match status" value="1"/>
</dbReference>
<evidence type="ECO:0000256" key="11">
    <source>
        <dbReference type="ARBA" id="ARBA00023012"/>
    </source>
</evidence>
<dbReference type="CDD" id="cd00082">
    <property type="entry name" value="HisKA"/>
    <property type="match status" value="1"/>
</dbReference>
<dbReference type="SMART" id="SM00448">
    <property type="entry name" value="REC"/>
    <property type="match status" value="1"/>
</dbReference>
<evidence type="ECO:0000259" key="16">
    <source>
        <dbReference type="PROSITE" id="PS50109"/>
    </source>
</evidence>
<feature type="transmembrane region" description="Helical" evidence="15">
    <location>
        <begin position="517"/>
        <end position="539"/>
    </location>
</feature>
<dbReference type="Gene3D" id="3.40.50.2300">
    <property type="match status" value="1"/>
</dbReference>
<dbReference type="PROSITE" id="PS50894">
    <property type="entry name" value="HPT"/>
    <property type="match status" value="1"/>
</dbReference>
<evidence type="ECO:0000313" key="19">
    <source>
        <dbReference type="EMBL" id="MBC5850464.1"/>
    </source>
</evidence>
<evidence type="ECO:0000256" key="13">
    <source>
        <dbReference type="PROSITE-ProRule" id="PRU00110"/>
    </source>
</evidence>
<comment type="subcellular location">
    <subcellularLocation>
        <location evidence="2">Cell membrane</location>
        <topology evidence="2">Multi-pass membrane protein</topology>
    </subcellularLocation>
</comment>
<keyword evidence="12 15" id="KW-0472">Membrane</keyword>